<keyword evidence="4 7" id="KW-0378">Hydrolase</keyword>
<reference evidence="8" key="1">
    <citation type="submission" date="2016-06" db="EMBL/GenBank/DDBJ databases">
        <title>Draft Genome sequence of the fungus Inonotus baumii.</title>
        <authorList>
            <person name="Zhu H."/>
            <person name="Lin W."/>
        </authorList>
    </citation>
    <scope>NUCLEOTIDE SEQUENCE</scope>
    <source>
        <strain evidence="8">821</strain>
    </source>
</reference>
<name>A0A9Q5N7S7_SANBA</name>
<evidence type="ECO:0000256" key="2">
    <source>
        <dbReference type="ARBA" id="ARBA00022651"/>
    </source>
</evidence>
<dbReference type="InterPro" id="IPR011118">
    <property type="entry name" value="Tannase/feruloyl_esterase"/>
</dbReference>
<keyword evidence="2" id="KW-0858">Xylan degradation</keyword>
<comment type="similarity">
    <text evidence="7">Belongs to the tannase family.</text>
</comment>
<dbReference type="PANTHER" id="PTHR33938:SF15">
    <property type="entry name" value="FERULOYL ESTERASE B-RELATED"/>
    <property type="match status" value="1"/>
</dbReference>
<gene>
    <name evidence="8" type="ORF">A7U60_g5930</name>
</gene>
<accession>A0A9Q5N7S7</accession>
<proteinExistence type="inferred from homology"/>
<organism evidence="8 9">
    <name type="scientific">Sanghuangporus baumii</name>
    <name type="common">Phellinus baumii</name>
    <dbReference type="NCBI Taxonomy" id="108892"/>
    <lineage>
        <taxon>Eukaryota</taxon>
        <taxon>Fungi</taxon>
        <taxon>Dikarya</taxon>
        <taxon>Basidiomycota</taxon>
        <taxon>Agaricomycotina</taxon>
        <taxon>Agaricomycetes</taxon>
        <taxon>Hymenochaetales</taxon>
        <taxon>Hymenochaetaceae</taxon>
        <taxon>Sanghuangporus</taxon>
    </lineage>
</organism>
<evidence type="ECO:0000313" key="9">
    <source>
        <dbReference type="Proteomes" id="UP000757232"/>
    </source>
</evidence>
<keyword evidence="3" id="KW-0732">Signal</keyword>
<dbReference type="EC" id="3.1.1.-" evidence="7"/>
<evidence type="ECO:0000256" key="4">
    <source>
        <dbReference type="ARBA" id="ARBA00022801"/>
    </source>
</evidence>
<keyword evidence="2" id="KW-0624">Polysaccharide degradation</keyword>
<sequence length="161" mass="17504">MVGSGTDICRDCRGSSFIGLALGLLATMNTSDISAITGKAWLPDDWNQWFVALGNGGLNGCIDYDNLNTGSSKGFAAIASNNGHDSDTGEYFLNDTEVLADFTSRVVHTEILVGKPFVSTYYGQSTWDARREVDKDFMLPYITRKTSTASWPALQQRTSAI</sequence>
<evidence type="ECO:0000313" key="8">
    <source>
        <dbReference type="EMBL" id="OCB86958.1"/>
    </source>
</evidence>
<dbReference type="EMBL" id="LNZH02000197">
    <property type="protein sequence ID" value="OCB86958.1"/>
    <property type="molecule type" value="Genomic_DNA"/>
</dbReference>
<keyword evidence="2" id="KW-0119">Carbohydrate metabolism</keyword>
<comment type="caution">
    <text evidence="8">The sequence shown here is derived from an EMBL/GenBank/DDBJ whole genome shotgun (WGS) entry which is preliminary data.</text>
</comment>
<keyword evidence="9" id="KW-1185">Reference proteome</keyword>
<dbReference type="PANTHER" id="PTHR33938">
    <property type="entry name" value="FERULOYL ESTERASE B-RELATED"/>
    <property type="match status" value="1"/>
</dbReference>
<dbReference type="OrthoDB" id="3039123at2759"/>
<dbReference type="Proteomes" id="UP000757232">
    <property type="component" value="Unassembled WGS sequence"/>
</dbReference>
<dbReference type="AlphaFoldDB" id="A0A9Q5N7S7"/>
<protein>
    <recommendedName>
        <fullName evidence="7">Carboxylic ester hydrolase</fullName>
        <ecNumber evidence="7">3.1.1.-</ecNumber>
    </recommendedName>
</protein>
<evidence type="ECO:0000256" key="3">
    <source>
        <dbReference type="ARBA" id="ARBA00022729"/>
    </source>
</evidence>
<evidence type="ECO:0000256" key="5">
    <source>
        <dbReference type="ARBA" id="ARBA00023157"/>
    </source>
</evidence>
<evidence type="ECO:0000256" key="7">
    <source>
        <dbReference type="RuleBase" id="RU361238"/>
    </source>
</evidence>
<keyword evidence="1" id="KW-0719">Serine esterase</keyword>
<dbReference type="GO" id="GO:0045493">
    <property type="term" value="P:xylan catabolic process"/>
    <property type="evidence" value="ECO:0007669"/>
    <property type="project" value="UniProtKB-KW"/>
</dbReference>
<evidence type="ECO:0000256" key="1">
    <source>
        <dbReference type="ARBA" id="ARBA00022487"/>
    </source>
</evidence>
<evidence type="ECO:0000256" key="6">
    <source>
        <dbReference type="ARBA" id="ARBA00034075"/>
    </source>
</evidence>
<dbReference type="Pfam" id="PF07519">
    <property type="entry name" value="Tannase"/>
    <property type="match status" value="1"/>
</dbReference>
<comment type="catalytic activity">
    <reaction evidence="6">
        <text>feruloyl-polysaccharide + H2O = ferulate + polysaccharide.</text>
        <dbReference type="EC" id="3.1.1.73"/>
    </reaction>
</comment>
<keyword evidence="5" id="KW-1015">Disulfide bond</keyword>
<dbReference type="GO" id="GO:0030600">
    <property type="term" value="F:feruloyl esterase activity"/>
    <property type="evidence" value="ECO:0007669"/>
    <property type="project" value="UniProtKB-EC"/>
</dbReference>